<comment type="similarity">
    <text evidence="2 9">Belongs to the DXR family.</text>
</comment>
<dbReference type="Pfam" id="PF02670">
    <property type="entry name" value="DXP_reductoisom"/>
    <property type="match status" value="1"/>
</dbReference>
<dbReference type="InterPro" id="IPR013644">
    <property type="entry name" value="DXP_reductoisomerase_C"/>
</dbReference>
<evidence type="ECO:0000256" key="5">
    <source>
        <dbReference type="ARBA" id="ARBA00023002"/>
    </source>
</evidence>
<dbReference type="GO" id="GO:0070402">
    <property type="term" value="F:NADPH binding"/>
    <property type="evidence" value="ECO:0007669"/>
    <property type="project" value="InterPro"/>
</dbReference>
<dbReference type="Gene3D" id="3.40.50.720">
    <property type="entry name" value="NAD(P)-binding Rossmann-like Domain"/>
    <property type="match status" value="1"/>
</dbReference>
<feature type="domain" description="1-deoxy-D-xylulose 5-phosphate reductoisomerase C-terminal" evidence="11">
    <location>
        <begin position="164"/>
        <end position="247"/>
    </location>
</feature>
<dbReference type="GO" id="GO:0030604">
    <property type="term" value="F:1-deoxy-D-xylulose-5-phosphate reductoisomerase activity"/>
    <property type="evidence" value="ECO:0007669"/>
    <property type="project" value="UniProtKB-UniRule"/>
</dbReference>
<dbReference type="KEGG" id="mgot:MgSA37_02302"/>
<dbReference type="UniPathway" id="UPA00056">
    <property type="reaction ID" value="UER00092"/>
</dbReference>
<feature type="domain" description="DXP reductoisomerase C-terminal" evidence="12">
    <location>
        <begin position="279"/>
        <end position="394"/>
    </location>
</feature>
<dbReference type="InterPro" id="IPR036169">
    <property type="entry name" value="DXPR_C_sf"/>
</dbReference>
<comment type="caution">
    <text evidence="9">Lacks conserved residue(s) required for the propagation of feature annotation.</text>
</comment>
<feature type="binding site" evidence="9">
    <location>
        <position position="33"/>
    </location>
    <ligand>
        <name>NADPH</name>
        <dbReference type="ChEBI" id="CHEBI:57783"/>
    </ligand>
</feature>
<dbReference type="PIRSF" id="PIRSF006205">
    <property type="entry name" value="Dxp_reductismrs"/>
    <property type="match status" value="1"/>
</dbReference>
<dbReference type="SUPFAM" id="SSF51735">
    <property type="entry name" value="NAD(P)-binding Rossmann-fold domains"/>
    <property type="match status" value="1"/>
</dbReference>
<dbReference type="InterPro" id="IPR026877">
    <property type="entry name" value="DXPR_C"/>
</dbReference>
<dbReference type="PANTHER" id="PTHR30525:SF0">
    <property type="entry name" value="1-DEOXY-D-XYLULOSE 5-PHOSPHATE REDUCTOISOMERASE, CHLOROPLASTIC"/>
    <property type="match status" value="1"/>
</dbReference>
<evidence type="ECO:0000313" key="13">
    <source>
        <dbReference type="EMBL" id="BAU54130.1"/>
    </source>
</evidence>
<sequence length="413" mass="45295">MYAKNKITLTNNTTIKQYDNKKVIAILGSTGSIGTQTLDVIRENTDLFGVFLLTANSNADLLIKQALEFAPEYAIICDKTKYKYVKDALINTNVKVLAGIEAINDTVTHPDIDIVLTAMVGFAGLEPTIAAIKAGKDIALANKETLVVAGELVTGLAKKHSVKILPVDSEHSAIFQCLAGEQASTVEKIILTASGGPFRGKSHDFLNNVSRADALKHPNWVMGAKITIDSASLMNKGLEVIEAKWLFNIDADQIDVIVHPQSIIHSMVQFHDGAIMAQMGLPDMKLPIQYALSYPTRLKNNFKRFDFINYSELTFEKPDLETFRNLALAFAALKKGGNMPCIINAANEIAVAGFLGETISFLGMSEVIEQCMQQINFVARPVLEDYLNTDKETRIFAQNLIKKMPLKGTTVLT</sequence>
<feature type="domain" description="1-deoxy-D-xylulose 5-phosphate reductoisomerase N-terminal" evidence="10">
    <location>
        <begin position="24"/>
        <end position="150"/>
    </location>
</feature>
<feature type="binding site" evidence="9">
    <location>
        <position position="217"/>
    </location>
    <ligand>
        <name>1-deoxy-D-xylulose 5-phosphate</name>
        <dbReference type="ChEBI" id="CHEBI:57792"/>
    </ligand>
</feature>
<feature type="binding site" evidence="9">
    <location>
        <position position="236"/>
    </location>
    <ligand>
        <name>1-deoxy-D-xylulose 5-phosphate</name>
        <dbReference type="ChEBI" id="CHEBI:57792"/>
    </ligand>
</feature>
<dbReference type="Gene3D" id="1.10.1740.10">
    <property type="match status" value="1"/>
</dbReference>
<organism evidence="13 14">
    <name type="scientific">Mucilaginibacter gotjawali</name>
    <dbReference type="NCBI Taxonomy" id="1550579"/>
    <lineage>
        <taxon>Bacteria</taxon>
        <taxon>Pseudomonadati</taxon>
        <taxon>Bacteroidota</taxon>
        <taxon>Sphingobacteriia</taxon>
        <taxon>Sphingobacteriales</taxon>
        <taxon>Sphingobacteriaceae</taxon>
        <taxon>Mucilaginibacter</taxon>
    </lineage>
</organism>
<accession>A0A110B2N3</accession>
<reference evidence="13 14" key="1">
    <citation type="submission" date="2015-12" db="EMBL/GenBank/DDBJ databases">
        <title>Genome sequence of Mucilaginibacter gotjawali.</title>
        <authorList>
            <person name="Lee J.S."/>
            <person name="Lee K.C."/>
            <person name="Kim K.K."/>
            <person name="Lee B.W."/>
        </authorList>
    </citation>
    <scope>NUCLEOTIDE SEQUENCE [LARGE SCALE GENOMIC DNA]</scope>
    <source>
        <strain evidence="13 14">SA3-7</strain>
    </source>
</reference>
<comment type="catalytic activity">
    <reaction evidence="8">
        <text>2-C-methyl-D-erythritol 4-phosphate + NADP(+) = 1-deoxy-D-xylulose 5-phosphate + NADPH + H(+)</text>
        <dbReference type="Rhea" id="RHEA:13717"/>
        <dbReference type="ChEBI" id="CHEBI:15378"/>
        <dbReference type="ChEBI" id="CHEBI:57783"/>
        <dbReference type="ChEBI" id="CHEBI:57792"/>
        <dbReference type="ChEBI" id="CHEBI:58262"/>
        <dbReference type="ChEBI" id="CHEBI:58349"/>
        <dbReference type="EC" id="1.1.1.267"/>
    </reaction>
    <physiologicalReaction direction="right-to-left" evidence="8">
        <dbReference type="Rhea" id="RHEA:13719"/>
    </physiologicalReaction>
</comment>
<evidence type="ECO:0000259" key="10">
    <source>
        <dbReference type="Pfam" id="PF02670"/>
    </source>
</evidence>
<proteinExistence type="inferred from homology"/>
<evidence type="ECO:0000256" key="6">
    <source>
        <dbReference type="ARBA" id="ARBA00023211"/>
    </source>
</evidence>
<feature type="binding site" evidence="9">
    <location>
        <position position="170"/>
    </location>
    <ligand>
        <name>1-deoxy-D-xylulose 5-phosphate</name>
        <dbReference type="ChEBI" id="CHEBI:57792"/>
    </ligand>
</feature>
<evidence type="ECO:0000256" key="2">
    <source>
        <dbReference type="ARBA" id="ARBA00006825"/>
    </source>
</evidence>
<dbReference type="PANTHER" id="PTHR30525">
    <property type="entry name" value="1-DEOXY-D-XYLULOSE 5-PHOSPHATE REDUCTOISOMERASE"/>
    <property type="match status" value="1"/>
</dbReference>
<dbReference type="NCBIfam" id="NF009114">
    <property type="entry name" value="PRK12464.1"/>
    <property type="match status" value="1"/>
</dbReference>
<feature type="binding site" evidence="9">
    <location>
        <position position="169"/>
    </location>
    <ligand>
        <name>1-deoxy-D-xylulose 5-phosphate</name>
        <dbReference type="ChEBI" id="CHEBI:57792"/>
    </ligand>
</feature>
<dbReference type="AlphaFoldDB" id="A0A110B2N3"/>
<keyword evidence="7 9" id="KW-0414">Isoprene biosynthesis</keyword>
<dbReference type="Pfam" id="PF08436">
    <property type="entry name" value="DXP_redisom_C"/>
    <property type="match status" value="1"/>
</dbReference>
<dbReference type="InterPro" id="IPR003821">
    <property type="entry name" value="DXP_reductoisomerase"/>
</dbReference>
<dbReference type="GO" id="GO:0051484">
    <property type="term" value="P:isopentenyl diphosphate biosynthetic process, methylerythritol 4-phosphate pathway involved in terpenoid biosynthetic process"/>
    <property type="evidence" value="ECO:0007669"/>
    <property type="project" value="TreeGrafter"/>
</dbReference>
<feature type="binding site" evidence="9">
    <location>
        <position position="235"/>
    </location>
    <ligand>
        <name>1-deoxy-D-xylulose 5-phosphate</name>
        <dbReference type="ChEBI" id="CHEBI:57792"/>
    </ligand>
</feature>
<dbReference type="InterPro" id="IPR013512">
    <property type="entry name" value="DXP_reductoisomerase_N"/>
</dbReference>
<feature type="binding site" evidence="9">
    <location>
        <position position="239"/>
    </location>
    <ligand>
        <name>Mn(2+)</name>
        <dbReference type="ChEBI" id="CHEBI:29035"/>
    </ligand>
</feature>
<comment type="function">
    <text evidence="9">Catalyzes the NADPH-dependent rearrangement and reduction of 1-deoxy-D-xylulose-5-phosphate (DXP) to 2-C-methyl-D-erythritol 4-phosphate (MEP).</text>
</comment>
<name>A0A110B2N3_9SPHI</name>
<keyword evidence="3 9" id="KW-0479">Metal-binding</keyword>
<comment type="pathway">
    <text evidence="1 9">Isoprenoid biosynthesis; isopentenyl diphosphate biosynthesis via DXP pathway; isopentenyl diphosphate from 1-deoxy-D-xylulose 5-phosphate: step 1/6.</text>
</comment>
<dbReference type="NCBIfam" id="TIGR00243">
    <property type="entry name" value="Dxr"/>
    <property type="match status" value="1"/>
</dbReference>
<dbReference type="EC" id="1.1.1.267" evidence="9"/>
<feature type="binding site" evidence="9">
    <location>
        <position position="142"/>
    </location>
    <ligand>
        <name>NADPH</name>
        <dbReference type="ChEBI" id="CHEBI:57783"/>
    </ligand>
</feature>
<dbReference type="FunFam" id="3.40.50.720:FF:000045">
    <property type="entry name" value="1-deoxy-D-xylulose 5-phosphate reductoisomerase"/>
    <property type="match status" value="1"/>
</dbReference>
<keyword evidence="14" id="KW-1185">Reference proteome</keyword>
<protein>
    <recommendedName>
        <fullName evidence="9">1-deoxy-D-xylulose 5-phosphate reductoisomerase</fullName>
        <shortName evidence="9">DXP reductoisomerase</shortName>
        <ecNumber evidence="9">1.1.1.267</ecNumber>
    </recommendedName>
    <alternativeName>
        <fullName evidence="9">1-deoxyxylulose-5-phosphate reductoisomerase</fullName>
    </alternativeName>
    <alternativeName>
        <fullName evidence="9">2-C-methyl-D-erythritol 4-phosphate synthase</fullName>
    </alternativeName>
</protein>
<feature type="binding site" evidence="9">
    <location>
        <position position="30"/>
    </location>
    <ligand>
        <name>NADPH</name>
        <dbReference type="ChEBI" id="CHEBI:57783"/>
    </ligand>
</feature>
<feature type="binding site" evidence="9">
    <location>
        <position position="58"/>
    </location>
    <ligand>
        <name>NADPH</name>
        <dbReference type="ChEBI" id="CHEBI:57783"/>
    </ligand>
</feature>
<dbReference type="Proteomes" id="UP000218263">
    <property type="component" value="Chromosome"/>
</dbReference>
<gene>
    <name evidence="9 13" type="primary">dxr</name>
    <name evidence="13" type="ORF">MgSA37_02302</name>
</gene>
<dbReference type="GO" id="GO:0030145">
    <property type="term" value="F:manganese ion binding"/>
    <property type="evidence" value="ECO:0007669"/>
    <property type="project" value="TreeGrafter"/>
</dbReference>
<feature type="binding site" evidence="9">
    <location>
        <position position="143"/>
    </location>
    <ligand>
        <name>1-deoxy-D-xylulose 5-phosphate</name>
        <dbReference type="ChEBI" id="CHEBI:57792"/>
    </ligand>
</feature>
<keyword evidence="9" id="KW-0460">Magnesium</keyword>
<evidence type="ECO:0000256" key="9">
    <source>
        <dbReference type="HAMAP-Rule" id="MF_00183"/>
    </source>
</evidence>
<evidence type="ECO:0000256" key="4">
    <source>
        <dbReference type="ARBA" id="ARBA00022857"/>
    </source>
</evidence>
<feature type="binding site" evidence="9">
    <location>
        <position position="194"/>
    </location>
    <ligand>
        <name>1-deoxy-D-xylulose 5-phosphate</name>
        <dbReference type="ChEBI" id="CHEBI:57792"/>
    </ligand>
</feature>
<feature type="binding site" evidence="9">
    <location>
        <position position="170"/>
    </location>
    <ligand>
        <name>Mn(2+)</name>
        <dbReference type="ChEBI" id="CHEBI:29035"/>
    </ligand>
</feature>
<dbReference type="InterPro" id="IPR036291">
    <property type="entry name" value="NAD(P)-bd_dom_sf"/>
</dbReference>
<feature type="binding site" evidence="9">
    <location>
        <position position="144"/>
    </location>
    <ligand>
        <name>NADPH</name>
        <dbReference type="ChEBI" id="CHEBI:57783"/>
    </ligand>
</feature>
<feature type="binding site" evidence="9">
    <location>
        <position position="230"/>
    </location>
    <ligand>
        <name>1-deoxy-D-xylulose 5-phosphate</name>
        <dbReference type="ChEBI" id="CHEBI:57792"/>
    </ligand>
</feature>
<keyword evidence="6 9" id="KW-0464">Manganese</keyword>
<dbReference type="Pfam" id="PF13288">
    <property type="entry name" value="DXPR_C"/>
    <property type="match status" value="1"/>
</dbReference>
<keyword evidence="5 9" id="KW-0560">Oxidoreductase</keyword>
<dbReference type="SUPFAM" id="SSF55347">
    <property type="entry name" value="Glyceraldehyde-3-phosphate dehydrogenase-like, C-terminal domain"/>
    <property type="match status" value="1"/>
</dbReference>
<dbReference type="HAMAP" id="MF_00183">
    <property type="entry name" value="DXP_reductoisom"/>
    <property type="match status" value="1"/>
</dbReference>
<evidence type="ECO:0000256" key="8">
    <source>
        <dbReference type="ARBA" id="ARBA00048543"/>
    </source>
</evidence>
<evidence type="ECO:0000256" key="3">
    <source>
        <dbReference type="ARBA" id="ARBA00022723"/>
    </source>
</evidence>
<feature type="binding site" evidence="9">
    <location>
        <position position="32"/>
    </location>
    <ligand>
        <name>NADPH</name>
        <dbReference type="ChEBI" id="CHEBI:57783"/>
    </ligand>
</feature>
<evidence type="ECO:0000259" key="12">
    <source>
        <dbReference type="Pfam" id="PF13288"/>
    </source>
</evidence>
<evidence type="ECO:0000256" key="7">
    <source>
        <dbReference type="ARBA" id="ARBA00023229"/>
    </source>
</evidence>
<feature type="binding site" evidence="9">
    <location>
        <position position="223"/>
    </location>
    <ligand>
        <name>NADPH</name>
        <dbReference type="ChEBI" id="CHEBI:57783"/>
    </ligand>
</feature>
<dbReference type="SUPFAM" id="SSF69055">
    <property type="entry name" value="1-deoxy-D-xylulose-5-phosphate reductoisomerase, C-terminal domain"/>
    <property type="match status" value="1"/>
</dbReference>
<feature type="binding site" evidence="9">
    <location>
        <position position="31"/>
    </location>
    <ligand>
        <name>NADPH</name>
        <dbReference type="ChEBI" id="CHEBI:57783"/>
    </ligand>
</feature>
<comment type="cofactor">
    <cofactor evidence="9">
        <name>Mg(2+)</name>
        <dbReference type="ChEBI" id="CHEBI:18420"/>
    </cofactor>
    <cofactor evidence="9">
        <name>Mn(2+)</name>
        <dbReference type="ChEBI" id="CHEBI:29035"/>
    </cofactor>
</comment>
<feature type="binding site" evidence="9">
    <location>
        <position position="239"/>
    </location>
    <ligand>
        <name>1-deoxy-D-xylulose 5-phosphate</name>
        <dbReference type="ChEBI" id="CHEBI:57792"/>
    </ligand>
</feature>
<evidence type="ECO:0000259" key="11">
    <source>
        <dbReference type="Pfam" id="PF08436"/>
    </source>
</evidence>
<keyword evidence="4 9" id="KW-0521">NADP</keyword>
<evidence type="ECO:0000313" key="14">
    <source>
        <dbReference type="Proteomes" id="UP000218263"/>
    </source>
</evidence>
<feature type="binding site" evidence="9">
    <location>
        <position position="168"/>
    </location>
    <ligand>
        <name>Mn(2+)</name>
        <dbReference type="ChEBI" id="CHEBI:29035"/>
    </ligand>
</feature>
<dbReference type="GO" id="GO:0016853">
    <property type="term" value="F:isomerase activity"/>
    <property type="evidence" value="ECO:0007669"/>
    <property type="project" value="UniProtKB-KW"/>
</dbReference>
<keyword evidence="13" id="KW-0413">Isomerase</keyword>
<dbReference type="EMBL" id="AP017313">
    <property type="protein sequence ID" value="BAU54130.1"/>
    <property type="molecule type" value="Genomic_DNA"/>
</dbReference>
<evidence type="ECO:0000256" key="1">
    <source>
        <dbReference type="ARBA" id="ARBA00005094"/>
    </source>
</evidence>